<sequence length="122" mass="13668">MEMQLEGLQELNRQMQQMERNVEKDKGKALTAGAKVMQKGAQSLVKVKTGNLKEHIEISEIENGEIEVYVDNQGIAYYGYMLEIGTSRMPAQPFMGPAFMQKKLLIEQAMANSLRQSLGSSL</sequence>
<organism evidence="2 3">
    <name type="scientific">Gracilibacillus orientalis</name>
    <dbReference type="NCBI Taxonomy" id="334253"/>
    <lineage>
        <taxon>Bacteria</taxon>
        <taxon>Bacillati</taxon>
        <taxon>Bacillota</taxon>
        <taxon>Bacilli</taxon>
        <taxon>Bacillales</taxon>
        <taxon>Bacillaceae</taxon>
        <taxon>Gracilibacillus</taxon>
    </lineage>
</organism>
<dbReference type="NCBIfam" id="TIGR01725">
    <property type="entry name" value="phge_HK97_gp10"/>
    <property type="match status" value="1"/>
</dbReference>
<dbReference type="RefSeq" id="WP_091480127.1">
    <property type="nucleotide sequence ID" value="NZ_FOTR01000001.1"/>
</dbReference>
<keyword evidence="1" id="KW-0175">Coiled coil</keyword>
<protein>
    <submittedName>
        <fullName evidence="2">Phage protein, HK97 gp10 family</fullName>
    </submittedName>
</protein>
<dbReference type="Pfam" id="PF04883">
    <property type="entry name" value="HK97-gp10_like"/>
    <property type="match status" value="1"/>
</dbReference>
<dbReference type="STRING" id="334253.SAMN04487943_101302"/>
<dbReference type="InterPro" id="IPR010064">
    <property type="entry name" value="HK97-gp10_tail"/>
</dbReference>
<accession>A0A1I4HB28</accession>
<evidence type="ECO:0000313" key="3">
    <source>
        <dbReference type="Proteomes" id="UP000198565"/>
    </source>
</evidence>
<dbReference type="EMBL" id="FOTR01000001">
    <property type="protein sequence ID" value="SFL38883.1"/>
    <property type="molecule type" value="Genomic_DNA"/>
</dbReference>
<feature type="coiled-coil region" evidence="1">
    <location>
        <begin position="1"/>
        <end position="28"/>
    </location>
</feature>
<dbReference type="AlphaFoldDB" id="A0A1I4HB28"/>
<proteinExistence type="predicted"/>
<dbReference type="OrthoDB" id="886754at2"/>
<evidence type="ECO:0000313" key="2">
    <source>
        <dbReference type="EMBL" id="SFL38883.1"/>
    </source>
</evidence>
<gene>
    <name evidence="2" type="ORF">SAMN04487943_101302</name>
</gene>
<name>A0A1I4HB28_9BACI</name>
<evidence type="ECO:0000256" key="1">
    <source>
        <dbReference type="SAM" id="Coils"/>
    </source>
</evidence>
<reference evidence="3" key="1">
    <citation type="submission" date="2016-10" db="EMBL/GenBank/DDBJ databases">
        <authorList>
            <person name="Varghese N."/>
            <person name="Submissions S."/>
        </authorList>
    </citation>
    <scope>NUCLEOTIDE SEQUENCE [LARGE SCALE GENOMIC DNA]</scope>
    <source>
        <strain evidence="3">CGMCC 1.4250</strain>
    </source>
</reference>
<keyword evidence="3" id="KW-1185">Reference proteome</keyword>
<dbReference type="Proteomes" id="UP000198565">
    <property type="component" value="Unassembled WGS sequence"/>
</dbReference>